<comment type="caution">
    <text evidence="2">The sequence shown here is derived from an EMBL/GenBank/DDBJ whole genome shotgun (WGS) entry which is preliminary data.</text>
</comment>
<evidence type="ECO:0000313" key="2">
    <source>
        <dbReference type="EMBL" id="MPN46773.1"/>
    </source>
</evidence>
<accession>A0A645IHE3</accession>
<feature type="region of interest" description="Disordered" evidence="1">
    <location>
        <begin position="65"/>
        <end position="94"/>
    </location>
</feature>
<reference evidence="2" key="1">
    <citation type="submission" date="2019-08" db="EMBL/GenBank/DDBJ databases">
        <authorList>
            <person name="Kucharzyk K."/>
            <person name="Murdoch R.W."/>
            <person name="Higgins S."/>
            <person name="Loffler F."/>
        </authorList>
    </citation>
    <scope>NUCLEOTIDE SEQUENCE</scope>
</reference>
<dbReference type="AlphaFoldDB" id="A0A645IHE3"/>
<name>A0A645IHE3_9ZZZZ</name>
<dbReference type="AntiFam" id="ANF00076">
    <property type="entry name" value="Shadow ORF (opposite copA)"/>
</dbReference>
<evidence type="ECO:0000256" key="1">
    <source>
        <dbReference type="SAM" id="MobiDB-lite"/>
    </source>
</evidence>
<sequence>MFGTFFGRGCDLQKIVAPDSFGREHIRYGWLALGDCSCFIKNNGINFMRVFQSLAAFYQNAVRGASAGSDHDGGRRGEPQCAGAGNHQHGDKDG</sequence>
<feature type="compositionally biased region" description="Basic and acidic residues" evidence="1">
    <location>
        <begin position="69"/>
        <end position="78"/>
    </location>
</feature>
<proteinExistence type="predicted"/>
<gene>
    <name evidence="2" type="ORF">SDC9_194371</name>
</gene>
<organism evidence="2">
    <name type="scientific">bioreactor metagenome</name>
    <dbReference type="NCBI Taxonomy" id="1076179"/>
    <lineage>
        <taxon>unclassified sequences</taxon>
        <taxon>metagenomes</taxon>
        <taxon>ecological metagenomes</taxon>
    </lineage>
</organism>
<dbReference type="EMBL" id="VSSQ01107713">
    <property type="protein sequence ID" value="MPN46773.1"/>
    <property type="molecule type" value="Genomic_DNA"/>
</dbReference>
<protein>
    <submittedName>
        <fullName evidence="2">Uncharacterized protein</fullName>
    </submittedName>
</protein>